<evidence type="ECO:0008006" key="3">
    <source>
        <dbReference type="Google" id="ProtNLM"/>
    </source>
</evidence>
<organism evidence="2">
    <name type="scientific">viral metagenome</name>
    <dbReference type="NCBI Taxonomy" id="1070528"/>
    <lineage>
        <taxon>unclassified sequences</taxon>
        <taxon>metagenomes</taxon>
        <taxon>organismal metagenomes</taxon>
    </lineage>
</organism>
<dbReference type="InterPro" id="IPR012334">
    <property type="entry name" value="Pectin_lyas_fold"/>
</dbReference>
<reference evidence="2" key="1">
    <citation type="submission" date="2020-03" db="EMBL/GenBank/DDBJ databases">
        <title>The deep terrestrial virosphere.</title>
        <authorList>
            <person name="Holmfeldt K."/>
            <person name="Nilsson E."/>
            <person name="Simone D."/>
            <person name="Lopez-Fernandez M."/>
            <person name="Wu X."/>
            <person name="de Brujin I."/>
            <person name="Lundin D."/>
            <person name="Andersson A."/>
            <person name="Bertilsson S."/>
            <person name="Dopson M."/>
        </authorList>
    </citation>
    <scope>NUCLEOTIDE SEQUENCE</scope>
    <source>
        <strain evidence="2">MM415A00199</strain>
        <strain evidence="1">MM415B00346</strain>
    </source>
</reference>
<dbReference type="SUPFAM" id="SSF51126">
    <property type="entry name" value="Pectin lyase-like"/>
    <property type="match status" value="1"/>
</dbReference>
<dbReference type="EMBL" id="MT141556">
    <property type="protein sequence ID" value="QJA66534.1"/>
    <property type="molecule type" value="Genomic_DNA"/>
</dbReference>
<dbReference type="InterPro" id="IPR011050">
    <property type="entry name" value="Pectin_lyase_fold/virulence"/>
</dbReference>
<dbReference type="EMBL" id="MT142528">
    <property type="protein sequence ID" value="QJA84354.1"/>
    <property type="molecule type" value="Genomic_DNA"/>
</dbReference>
<sequence>MLADLRDGGYVDLPFVGTHYFLDPTNGADANDGQAPDRAFKTLPVAYAALTDGQHDTLFYIAGSSSITLVAQLTWAKSYTHFVGIAAPSMLNSRARIFQTGDLNLSPLIIISGSGCVWKNIYVSQEANDTGSTQAVSVTGARNYFENCMFAGGGHANAAIDGGTNLLLNGAEENRFVGCVIGRDTIADATGWAAILFDAEARRNTFERCLILAYAGHTGANFVEVVDSSGIDRFTLFKECLFLNSCRTYTMASAFVIPTGMASVTNFFILDNCGFLGVTDIDASDRGICYTLGGANALGGTAQIIGASAVT</sequence>
<proteinExistence type="predicted"/>
<accession>A0A6M3KSH1</accession>
<evidence type="ECO:0000313" key="2">
    <source>
        <dbReference type="EMBL" id="QJA84354.1"/>
    </source>
</evidence>
<protein>
    <recommendedName>
        <fullName evidence="3">Pectate lyase</fullName>
    </recommendedName>
</protein>
<gene>
    <name evidence="2" type="ORF">MM415A00199_0011</name>
    <name evidence="1" type="ORF">MM415B00346_0044</name>
</gene>
<name>A0A6M3KSH1_9ZZZZ</name>
<evidence type="ECO:0000313" key="1">
    <source>
        <dbReference type="EMBL" id="QJA66534.1"/>
    </source>
</evidence>
<dbReference type="AlphaFoldDB" id="A0A6M3KSH1"/>
<dbReference type="Gene3D" id="2.160.20.10">
    <property type="entry name" value="Single-stranded right-handed beta-helix, Pectin lyase-like"/>
    <property type="match status" value="1"/>
</dbReference>